<name>A0A0D7AMH9_9AGAR</name>
<evidence type="ECO:0000313" key="2">
    <source>
        <dbReference type="Proteomes" id="UP000054144"/>
    </source>
</evidence>
<evidence type="ECO:0000313" key="1">
    <source>
        <dbReference type="EMBL" id="KIY52516.1"/>
    </source>
</evidence>
<sequence>MPSFLSTRQRLELLRSNYVFWEHDPLLPSIHERISYLEQQVSSSAEETHVPELSIELEMLRGLMAPIRRLPNELLLEVFLLSKPLGMAVELNGRLLNGEDNNVVSLQTLLQHEGRIKRLTIPDDFESEPYDPLIPNLLERLSFTFPLLESLHISLIDAGTLTTRLFSKSLQLKWVYLDEVFPHPYNMTYQNVTFACQWEGVEMLYHEARDMAHAWRILTRTFTPAPLDLPCLEVLRLRYDDPDDGEDVNNLFSQLSCPRLRELCISFEEPASFTPHLFMDFAARSSREISDYFAQPRLFDSVVDLTLHLPLVFSRRKGSRSRLWRNMISFTASVPGIPLFPALRKLSIDEKILQGLAGVGVDDQMWDLRDDFVQLVELRRESFAPISNVVCLEELNMPDEWQDYFNREHVRRLKVCESNGLHIGCLGVMRFLHPIY</sequence>
<dbReference type="AlphaFoldDB" id="A0A0D7AMH9"/>
<organism evidence="1 2">
    <name type="scientific">Fistulina hepatica ATCC 64428</name>
    <dbReference type="NCBI Taxonomy" id="1128425"/>
    <lineage>
        <taxon>Eukaryota</taxon>
        <taxon>Fungi</taxon>
        <taxon>Dikarya</taxon>
        <taxon>Basidiomycota</taxon>
        <taxon>Agaricomycotina</taxon>
        <taxon>Agaricomycetes</taxon>
        <taxon>Agaricomycetidae</taxon>
        <taxon>Agaricales</taxon>
        <taxon>Fistulinaceae</taxon>
        <taxon>Fistulina</taxon>
    </lineage>
</organism>
<gene>
    <name evidence="1" type="ORF">FISHEDRAFT_55877</name>
</gene>
<accession>A0A0D7AMH9</accession>
<dbReference type="Proteomes" id="UP000054144">
    <property type="component" value="Unassembled WGS sequence"/>
</dbReference>
<reference evidence="1 2" key="1">
    <citation type="journal article" date="2015" name="Fungal Genet. Biol.">
        <title>Evolution of novel wood decay mechanisms in Agaricales revealed by the genome sequences of Fistulina hepatica and Cylindrobasidium torrendii.</title>
        <authorList>
            <person name="Floudas D."/>
            <person name="Held B.W."/>
            <person name="Riley R."/>
            <person name="Nagy L.G."/>
            <person name="Koehler G."/>
            <person name="Ransdell A.S."/>
            <person name="Younus H."/>
            <person name="Chow J."/>
            <person name="Chiniquy J."/>
            <person name="Lipzen A."/>
            <person name="Tritt A."/>
            <person name="Sun H."/>
            <person name="Haridas S."/>
            <person name="LaButti K."/>
            <person name="Ohm R.A."/>
            <person name="Kues U."/>
            <person name="Blanchette R.A."/>
            <person name="Grigoriev I.V."/>
            <person name="Minto R.E."/>
            <person name="Hibbett D.S."/>
        </authorList>
    </citation>
    <scope>NUCLEOTIDE SEQUENCE [LARGE SCALE GENOMIC DNA]</scope>
    <source>
        <strain evidence="1 2">ATCC 64428</strain>
    </source>
</reference>
<proteinExistence type="predicted"/>
<protein>
    <submittedName>
        <fullName evidence="1">Uncharacterized protein</fullName>
    </submittedName>
</protein>
<keyword evidence="2" id="KW-1185">Reference proteome</keyword>
<dbReference type="EMBL" id="KN881642">
    <property type="protein sequence ID" value="KIY52516.1"/>
    <property type="molecule type" value="Genomic_DNA"/>
</dbReference>
<dbReference type="OrthoDB" id="3221235at2759"/>